<dbReference type="STRING" id="765912.Thimo_3678"/>
<evidence type="ECO:0000313" key="2">
    <source>
        <dbReference type="Proteomes" id="UP000010816"/>
    </source>
</evidence>
<dbReference type="HOGENOM" id="CLU_1892917_0_0_6"/>
<reference evidence="1 2" key="1">
    <citation type="submission" date="2011-09" db="EMBL/GenBank/DDBJ databases">
        <title>Complete sequence of chromosome of Thioflavicoccus mobilis 8321.</title>
        <authorList>
            <consortium name="US DOE Joint Genome Institute"/>
            <person name="Lucas S."/>
            <person name="Han J."/>
            <person name="Lapidus A."/>
            <person name="Cheng J.-F."/>
            <person name="Goodwin L."/>
            <person name="Pitluck S."/>
            <person name="Peters L."/>
            <person name="Ovchinnikova G."/>
            <person name="Lu M."/>
            <person name="Detter J.C."/>
            <person name="Han C."/>
            <person name="Tapia R."/>
            <person name="Land M."/>
            <person name="Hauser L."/>
            <person name="Kyrpides N."/>
            <person name="Ivanova N."/>
            <person name="Pagani I."/>
            <person name="Vogl K."/>
            <person name="Liu Z."/>
            <person name="Imhoff J."/>
            <person name="Thiel V."/>
            <person name="Frigaard N.-U."/>
            <person name="Bryant D."/>
            <person name="Woyke T."/>
        </authorList>
    </citation>
    <scope>NUCLEOTIDE SEQUENCE [LARGE SCALE GENOMIC DNA]</scope>
    <source>
        <strain evidence="1 2">8321</strain>
    </source>
</reference>
<dbReference type="KEGG" id="tmb:Thimo_3678"/>
<sequence length="130" mass="14135">MDSSSIELPGSQVGTVELAEGVLRVHFARALITKTMTGSAERTRWWQAGDLILGGARVEGPLPSGPLSCLGGDIDENIYTYRDMVPIPLESRGWARLALRFEGVAAPLVAEGDAIRLALHEVPKYIEHIR</sequence>
<evidence type="ECO:0000313" key="1">
    <source>
        <dbReference type="EMBL" id="AGA92334.1"/>
    </source>
</evidence>
<gene>
    <name evidence="1" type="ORF">Thimo_3678</name>
</gene>
<organism evidence="1 2">
    <name type="scientific">Thioflavicoccus mobilis 8321</name>
    <dbReference type="NCBI Taxonomy" id="765912"/>
    <lineage>
        <taxon>Bacteria</taxon>
        <taxon>Pseudomonadati</taxon>
        <taxon>Pseudomonadota</taxon>
        <taxon>Gammaproteobacteria</taxon>
        <taxon>Chromatiales</taxon>
        <taxon>Chromatiaceae</taxon>
        <taxon>Thioflavicoccus</taxon>
    </lineage>
</organism>
<keyword evidence="2" id="KW-1185">Reference proteome</keyword>
<accession>L0H407</accession>
<dbReference type="AlphaFoldDB" id="L0H407"/>
<name>L0H407_9GAMM</name>
<dbReference type="RefSeq" id="WP_015282459.1">
    <property type="nucleotide sequence ID" value="NC_019940.1"/>
</dbReference>
<dbReference type="EMBL" id="CP003051">
    <property type="protein sequence ID" value="AGA92334.1"/>
    <property type="molecule type" value="Genomic_DNA"/>
</dbReference>
<proteinExistence type="predicted"/>
<protein>
    <submittedName>
        <fullName evidence="1">Uncharacterized protein</fullName>
    </submittedName>
</protein>
<dbReference type="OrthoDB" id="5770763at2"/>
<dbReference type="Proteomes" id="UP000010816">
    <property type="component" value="Chromosome"/>
</dbReference>
<dbReference type="eggNOG" id="ENOG50327U6">
    <property type="taxonomic scope" value="Bacteria"/>
</dbReference>